<dbReference type="SUPFAM" id="SSF56281">
    <property type="entry name" value="Metallo-hydrolase/oxidoreductase"/>
    <property type="match status" value="1"/>
</dbReference>
<comment type="caution">
    <text evidence="1">The sequence shown here is derived from an EMBL/GenBank/DDBJ whole genome shotgun (WGS) entry which is preliminary data.</text>
</comment>
<feature type="non-terminal residue" evidence="1">
    <location>
        <position position="241"/>
    </location>
</feature>
<organism evidence="1">
    <name type="scientific">marine sediment metagenome</name>
    <dbReference type="NCBI Taxonomy" id="412755"/>
    <lineage>
        <taxon>unclassified sequences</taxon>
        <taxon>metagenomes</taxon>
        <taxon>ecological metagenomes</taxon>
    </lineage>
</organism>
<reference evidence="1" key="1">
    <citation type="journal article" date="2014" name="Front. Microbiol.">
        <title>High frequency of phylogenetically diverse reductive dehalogenase-homologous genes in deep subseafloor sedimentary metagenomes.</title>
        <authorList>
            <person name="Kawai M."/>
            <person name="Futagami T."/>
            <person name="Toyoda A."/>
            <person name="Takaki Y."/>
            <person name="Nishi S."/>
            <person name="Hori S."/>
            <person name="Arai W."/>
            <person name="Tsubouchi T."/>
            <person name="Morono Y."/>
            <person name="Uchiyama I."/>
            <person name="Ito T."/>
            <person name="Fujiyama A."/>
            <person name="Inagaki F."/>
            <person name="Takami H."/>
        </authorList>
    </citation>
    <scope>NUCLEOTIDE SEQUENCE</scope>
    <source>
        <strain evidence="1">Expedition CK06-06</strain>
    </source>
</reference>
<dbReference type="GO" id="GO:0004521">
    <property type="term" value="F:RNA endonuclease activity"/>
    <property type="evidence" value="ECO:0007669"/>
    <property type="project" value="TreeGrafter"/>
</dbReference>
<evidence type="ECO:0008006" key="2">
    <source>
        <dbReference type="Google" id="ProtNLM"/>
    </source>
</evidence>
<dbReference type="AlphaFoldDB" id="X0X8Y0"/>
<dbReference type="PANTHER" id="PTHR11203">
    <property type="entry name" value="CLEAVAGE AND POLYADENYLATION SPECIFICITY FACTOR FAMILY MEMBER"/>
    <property type="match status" value="1"/>
</dbReference>
<proteinExistence type="predicted"/>
<feature type="non-terminal residue" evidence="1">
    <location>
        <position position="1"/>
    </location>
</feature>
<protein>
    <recommendedName>
        <fullName evidence="2">MBL fold metallo-hydrolase</fullName>
    </recommendedName>
</protein>
<evidence type="ECO:0000313" key="1">
    <source>
        <dbReference type="EMBL" id="GAG31882.1"/>
    </source>
</evidence>
<dbReference type="InterPro" id="IPR036866">
    <property type="entry name" value="RibonucZ/Hydroxyglut_hydro"/>
</dbReference>
<gene>
    <name evidence="1" type="ORF">S01H1_73814</name>
</gene>
<sequence length="241" mass="27308">GGVPQFYLREAKPFFATPVTTEVMRILIRDMIKLSGYYLPFEYIEFEAMLKQRHDLAYGTPVKMKNLEFKLLDAGHIPGSAMVELTAGGKRILYTGDLNTETTRLCLGAKVPRKRFDAIVIESTYANKDHPPRKTIEVEFVDAIKAVLHDEGKVLVPAFAVGRSQEMLSVMHAYKLKANRIVDGMARSVNRIYMDNPDFMRTPKAFAKTINSTREMMGWRDRRTAVRRSDVMVAPSGMLQG</sequence>
<dbReference type="EMBL" id="BARS01049340">
    <property type="protein sequence ID" value="GAG31882.1"/>
    <property type="molecule type" value="Genomic_DNA"/>
</dbReference>
<accession>X0X8Y0</accession>
<name>X0X8Y0_9ZZZZ</name>
<dbReference type="PANTHER" id="PTHR11203:SF52">
    <property type="entry name" value="MRNA 3-END PROCESSING FACTOR"/>
    <property type="match status" value="1"/>
</dbReference>
<dbReference type="InterPro" id="IPR050698">
    <property type="entry name" value="MBL"/>
</dbReference>
<dbReference type="Gene3D" id="3.60.15.10">
    <property type="entry name" value="Ribonuclease Z/Hydroxyacylglutathione hydrolase-like"/>
    <property type="match status" value="1"/>
</dbReference>